<sequence length="119" mass="12957">MVLAAAASLPASQLARLAHSVMDASTLVVSLVVRSDAATAQVSSALQSHRDETREEIYKLPQEIVALSSRRQCSSGGRCFSTRRTPSASPQSQCWYHLFFGDGARKCTAPCTFQCRLQH</sequence>
<gene>
    <name evidence="1" type="ORF">HPB50_017478</name>
</gene>
<dbReference type="Proteomes" id="UP000821845">
    <property type="component" value="Chromosome 7"/>
</dbReference>
<dbReference type="EMBL" id="CM023487">
    <property type="protein sequence ID" value="KAH6926341.1"/>
    <property type="molecule type" value="Genomic_DNA"/>
</dbReference>
<organism evidence="1 2">
    <name type="scientific">Hyalomma asiaticum</name>
    <name type="common">Tick</name>
    <dbReference type="NCBI Taxonomy" id="266040"/>
    <lineage>
        <taxon>Eukaryota</taxon>
        <taxon>Metazoa</taxon>
        <taxon>Ecdysozoa</taxon>
        <taxon>Arthropoda</taxon>
        <taxon>Chelicerata</taxon>
        <taxon>Arachnida</taxon>
        <taxon>Acari</taxon>
        <taxon>Parasitiformes</taxon>
        <taxon>Ixodida</taxon>
        <taxon>Ixodoidea</taxon>
        <taxon>Ixodidae</taxon>
        <taxon>Hyalomminae</taxon>
        <taxon>Hyalomma</taxon>
    </lineage>
</organism>
<accession>A0ACB7RUE7</accession>
<proteinExistence type="predicted"/>
<keyword evidence="2" id="KW-1185">Reference proteome</keyword>
<reference evidence="1" key="1">
    <citation type="submission" date="2020-05" db="EMBL/GenBank/DDBJ databases">
        <title>Large-scale comparative analyses of tick genomes elucidate their genetic diversity and vector capacities.</title>
        <authorList>
            <person name="Jia N."/>
            <person name="Wang J."/>
            <person name="Shi W."/>
            <person name="Du L."/>
            <person name="Sun Y."/>
            <person name="Zhan W."/>
            <person name="Jiang J."/>
            <person name="Wang Q."/>
            <person name="Zhang B."/>
            <person name="Ji P."/>
            <person name="Sakyi L.B."/>
            <person name="Cui X."/>
            <person name="Yuan T."/>
            <person name="Jiang B."/>
            <person name="Yang W."/>
            <person name="Lam T.T.-Y."/>
            <person name="Chang Q."/>
            <person name="Ding S."/>
            <person name="Wang X."/>
            <person name="Zhu J."/>
            <person name="Ruan X."/>
            <person name="Zhao L."/>
            <person name="Wei J."/>
            <person name="Que T."/>
            <person name="Du C."/>
            <person name="Cheng J."/>
            <person name="Dai P."/>
            <person name="Han X."/>
            <person name="Huang E."/>
            <person name="Gao Y."/>
            <person name="Liu J."/>
            <person name="Shao H."/>
            <person name="Ye R."/>
            <person name="Li L."/>
            <person name="Wei W."/>
            <person name="Wang X."/>
            <person name="Wang C."/>
            <person name="Yang T."/>
            <person name="Huo Q."/>
            <person name="Li W."/>
            <person name="Guo W."/>
            <person name="Chen H."/>
            <person name="Zhou L."/>
            <person name="Ni X."/>
            <person name="Tian J."/>
            <person name="Zhou Y."/>
            <person name="Sheng Y."/>
            <person name="Liu T."/>
            <person name="Pan Y."/>
            <person name="Xia L."/>
            <person name="Li J."/>
            <person name="Zhao F."/>
            <person name="Cao W."/>
        </authorList>
    </citation>
    <scope>NUCLEOTIDE SEQUENCE</scope>
    <source>
        <strain evidence="1">Hyas-2018</strain>
    </source>
</reference>
<evidence type="ECO:0000313" key="1">
    <source>
        <dbReference type="EMBL" id="KAH6926341.1"/>
    </source>
</evidence>
<comment type="caution">
    <text evidence="1">The sequence shown here is derived from an EMBL/GenBank/DDBJ whole genome shotgun (WGS) entry which is preliminary data.</text>
</comment>
<name>A0ACB7RUE7_HYAAI</name>
<protein>
    <submittedName>
        <fullName evidence="1">Uncharacterized protein</fullName>
    </submittedName>
</protein>
<evidence type="ECO:0000313" key="2">
    <source>
        <dbReference type="Proteomes" id="UP000821845"/>
    </source>
</evidence>